<dbReference type="RefSeq" id="WP_013555453.1">
    <property type="nucleotide sequence ID" value="NC_014958.1"/>
</dbReference>
<dbReference type="Gene3D" id="3.40.50.1980">
    <property type="entry name" value="Nitrogenase molybdenum iron protein domain"/>
    <property type="match status" value="2"/>
</dbReference>
<dbReference type="Proteomes" id="UP000008635">
    <property type="component" value="Chromosome"/>
</dbReference>
<feature type="domain" description="Fe/B12 periplasmic-binding" evidence="6">
    <location>
        <begin position="36"/>
        <end position="298"/>
    </location>
</feature>
<keyword evidence="8" id="KW-1185">Reference proteome</keyword>
<dbReference type="PANTHER" id="PTHR30532:SF29">
    <property type="entry name" value="FE(3+) DICITRATE-BINDING PERIPLASMIC PROTEIN"/>
    <property type="match status" value="1"/>
</dbReference>
<evidence type="ECO:0000313" key="8">
    <source>
        <dbReference type="Proteomes" id="UP000008635"/>
    </source>
</evidence>
<dbReference type="CDD" id="cd01146">
    <property type="entry name" value="FhuD"/>
    <property type="match status" value="1"/>
</dbReference>
<dbReference type="GO" id="GO:1901678">
    <property type="term" value="P:iron coordination entity transport"/>
    <property type="evidence" value="ECO:0007669"/>
    <property type="project" value="UniProtKB-ARBA"/>
</dbReference>
<dbReference type="PROSITE" id="PS50983">
    <property type="entry name" value="FE_B12_PBP"/>
    <property type="match status" value="1"/>
</dbReference>
<reference evidence="7 8" key="1">
    <citation type="journal article" date="2011" name="Stand. Genomic Sci.">
        <title>Complete genome sequence of Deinococcus maricopensis type strain (LB-34).</title>
        <authorList>
            <person name="Pukall R."/>
            <person name="Zeytun A."/>
            <person name="Lucas S."/>
            <person name="Lapidus A."/>
            <person name="Hammon N."/>
            <person name="Deshpande S."/>
            <person name="Nolan M."/>
            <person name="Cheng J.F."/>
            <person name="Pitluck S."/>
            <person name="Liolios K."/>
            <person name="Pagani I."/>
            <person name="Mikhailova N."/>
            <person name="Ivanova N."/>
            <person name="Mavromatis K."/>
            <person name="Pati A."/>
            <person name="Tapia R."/>
            <person name="Han C."/>
            <person name="Goodwin L."/>
            <person name="Chen A."/>
            <person name="Palaniappan K."/>
            <person name="Land M."/>
            <person name="Hauser L."/>
            <person name="Chang Y.J."/>
            <person name="Jeffries C.D."/>
            <person name="Brambilla E.M."/>
            <person name="Rohde M."/>
            <person name="Goker M."/>
            <person name="Detter J.C."/>
            <person name="Woyke T."/>
            <person name="Bristow J."/>
            <person name="Eisen J.A."/>
            <person name="Markowitz V."/>
            <person name="Hugenholtz P."/>
            <person name="Kyrpides N.C."/>
            <person name="Klenk H.P."/>
        </authorList>
    </citation>
    <scope>NUCLEOTIDE SEQUENCE [LARGE SCALE GENOMIC DNA]</scope>
    <source>
        <strain evidence="8">DSM 21211 / LMG 22137 / NRRL B-23946 / LB-34</strain>
    </source>
</reference>
<dbReference type="Pfam" id="PF01497">
    <property type="entry name" value="Peripla_BP_2"/>
    <property type="match status" value="1"/>
</dbReference>
<name>E8U4B1_DEIML</name>
<dbReference type="InterPro" id="IPR051313">
    <property type="entry name" value="Bact_iron-sidero_bind"/>
</dbReference>
<evidence type="ECO:0000259" key="6">
    <source>
        <dbReference type="PROSITE" id="PS50983"/>
    </source>
</evidence>
<dbReference type="OrthoDB" id="9793175at2"/>
<dbReference type="AlphaFoldDB" id="E8U4B1"/>
<reference evidence="8" key="2">
    <citation type="submission" date="2011-01" db="EMBL/GenBank/DDBJ databases">
        <title>The complete genome of Deinococcus maricopensis DSM 21211.</title>
        <authorList>
            <consortium name="US DOE Joint Genome Institute (JGI-PGF)"/>
            <person name="Lucas S."/>
            <person name="Copeland A."/>
            <person name="Lapidus A."/>
            <person name="Goodwin L."/>
            <person name="Pitluck S."/>
            <person name="Kyrpides N."/>
            <person name="Mavromatis K."/>
            <person name="Pagani I."/>
            <person name="Ivanova N."/>
            <person name="Ovchinnikova G."/>
            <person name="Zeytun A."/>
            <person name="Detter J.C."/>
            <person name="Han C."/>
            <person name="Land M."/>
            <person name="Hauser L."/>
            <person name="Markowitz V."/>
            <person name="Cheng J.-F."/>
            <person name="Hugenholtz P."/>
            <person name="Woyke T."/>
            <person name="Wu D."/>
            <person name="Pukall R."/>
            <person name="Gehrich-Schroeter G."/>
            <person name="Brambilla E."/>
            <person name="Klenk H.-P."/>
            <person name="Eisen J.A."/>
        </authorList>
    </citation>
    <scope>NUCLEOTIDE SEQUENCE [LARGE SCALE GENOMIC DNA]</scope>
    <source>
        <strain evidence="8">DSM 21211 / LMG 22137 / NRRL B-23946 / LB-34</strain>
    </source>
</reference>
<keyword evidence="4 5" id="KW-0732">Signal</keyword>
<evidence type="ECO:0000256" key="1">
    <source>
        <dbReference type="ARBA" id="ARBA00004196"/>
    </source>
</evidence>
<dbReference type="PANTHER" id="PTHR30532">
    <property type="entry name" value="IRON III DICITRATE-BINDING PERIPLASMIC PROTEIN"/>
    <property type="match status" value="1"/>
</dbReference>
<evidence type="ECO:0000256" key="3">
    <source>
        <dbReference type="ARBA" id="ARBA00022448"/>
    </source>
</evidence>
<dbReference type="GO" id="GO:0030288">
    <property type="term" value="C:outer membrane-bounded periplasmic space"/>
    <property type="evidence" value="ECO:0007669"/>
    <property type="project" value="TreeGrafter"/>
</dbReference>
<evidence type="ECO:0000313" key="7">
    <source>
        <dbReference type="EMBL" id="ADV65948.1"/>
    </source>
</evidence>
<sequence precursor="true">MKHLLTLALALTLPAASAVSIKHERGTLTLPAPAKRVIALEYSFLDTLIALGVQPVGGALGLQGGDRGAPTYLKALTRAVPAVGSRAQPNLEAMLALKPDLILSDAFVHTSLYPNLARLAPTAAFQSRRGSYEYLQQQVLDIGALVGRSDVARRLVDDQARLVQKARAFANKKAPPVVMAVATEQTLTLHSSESFVGSLIEKLGRKNAVKPQGTTTQYEVGLEALVALNPATLVVFTGADEKPIVREWAKNPLWNKISAVQRGRVFEFDRDLWTRARGPIALKTMLAQTIDSGLLADKAPSAAFAFKKN</sequence>
<evidence type="ECO:0000256" key="5">
    <source>
        <dbReference type="SAM" id="SignalP"/>
    </source>
</evidence>
<dbReference type="SUPFAM" id="SSF53807">
    <property type="entry name" value="Helical backbone' metal receptor"/>
    <property type="match status" value="1"/>
</dbReference>
<dbReference type="KEGG" id="dmr:Deima_0287"/>
<dbReference type="eggNOG" id="COG4594">
    <property type="taxonomic scope" value="Bacteria"/>
</dbReference>
<dbReference type="HOGENOM" id="CLU_038034_0_0_0"/>
<gene>
    <name evidence="7" type="ordered locus">Deima_0287</name>
</gene>
<feature type="signal peptide" evidence="5">
    <location>
        <begin position="1"/>
        <end position="18"/>
    </location>
</feature>
<dbReference type="InterPro" id="IPR002491">
    <property type="entry name" value="ABC_transptr_periplasmic_BD"/>
</dbReference>
<feature type="chain" id="PRO_5003228353" evidence="5">
    <location>
        <begin position="19"/>
        <end position="309"/>
    </location>
</feature>
<comment type="similarity">
    <text evidence="2">Belongs to the bacterial solute-binding protein 8 family.</text>
</comment>
<keyword evidence="3" id="KW-0813">Transport</keyword>
<evidence type="ECO:0000256" key="2">
    <source>
        <dbReference type="ARBA" id="ARBA00008814"/>
    </source>
</evidence>
<proteinExistence type="inferred from homology"/>
<dbReference type="STRING" id="709986.Deima_0287"/>
<evidence type="ECO:0000256" key="4">
    <source>
        <dbReference type="ARBA" id="ARBA00022729"/>
    </source>
</evidence>
<organism evidence="7 8">
    <name type="scientific">Deinococcus maricopensis (strain DSM 21211 / LMG 22137 / NRRL B-23946 / LB-34)</name>
    <dbReference type="NCBI Taxonomy" id="709986"/>
    <lineage>
        <taxon>Bacteria</taxon>
        <taxon>Thermotogati</taxon>
        <taxon>Deinococcota</taxon>
        <taxon>Deinococci</taxon>
        <taxon>Deinococcales</taxon>
        <taxon>Deinococcaceae</taxon>
        <taxon>Deinococcus</taxon>
    </lineage>
</organism>
<comment type="subcellular location">
    <subcellularLocation>
        <location evidence="1">Cell envelope</location>
    </subcellularLocation>
</comment>
<dbReference type="EMBL" id="CP002454">
    <property type="protein sequence ID" value="ADV65948.1"/>
    <property type="molecule type" value="Genomic_DNA"/>
</dbReference>
<protein>
    <submittedName>
        <fullName evidence="7">ABC-type transporter, periplasmic subunit</fullName>
    </submittedName>
</protein>
<accession>E8U4B1</accession>